<dbReference type="SUPFAM" id="SSF55920">
    <property type="entry name" value="Creatinase/aminopeptidase"/>
    <property type="match status" value="1"/>
</dbReference>
<dbReference type="GO" id="GO:0004177">
    <property type="term" value="F:aminopeptidase activity"/>
    <property type="evidence" value="ECO:0007669"/>
    <property type="project" value="UniProtKB-KW"/>
</dbReference>
<evidence type="ECO:0000313" key="6">
    <source>
        <dbReference type="EMBL" id="EZQ10873.1"/>
    </source>
</evidence>
<dbReference type="EMBL" id="JFZT01000019">
    <property type="protein sequence ID" value="EZQ10873.1"/>
    <property type="molecule type" value="Genomic_DNA"/>
</dbReference>
<evidence type="ECO:0000259" key="5">
    <source>
        <dbReference type="Pfam" id="PF01321"/>
    </source>
</evidence>
<accession>A0A031LUP5</accession>
<dbReference type="OrthoDB" id="1346at2157"/>
<dbReference type="PANTHER" id="PTHR46112">
    <property type="entry name" value="AMINOPEPTIDASE"/>
    <property type="match status" value="1"/>
</dbReference>
<evidence type="ECO:0000256" key="1">
    <source>
        <dbReference type="ARBA" id="ARBA00022723"/>
    </source>
</evidence>
<dbReference type="Gene3D" id="3.90.230.10">
    <property type="entry name" value="Creatinase/methionine aminopeptidase superfamily"/>
    <property type="match status" value="1"/>
</dbReference>
<reference evidence="6 7" key="1">
    <citation type="submission" date="2014-03" db="EMBL/GenBank/DDBJ databases">
        <title>Draft genome sequence of the novel thermoacidophilic archaea Acidianus copahuensis ALE1 strain, isolated from Copahue volcanic area in Neuquen Argentina.</title>
        <authorList>
            <person name="Urbieta M.S."/>
            <person name="Rascovan N."/>
            <person name="Castro C."/>
            <person name="Revale S."/>
            <person name="Giaveno M.A."/>
            <person name="Vazquez M.P."/>
            <person name="Donati E.R."/>
        </authorList>
    </citation>
    <scope>NUCLEOTIDE SEQUENCE [LARGE SCALE GENOMIC DNA]</scope>
    <source>
        <strain evidence="6 7">ALE1</strain>
    </source>
</reference>
<evidence type="ECO:0000259" key="4">
    <source>
        <dbReference type="Pfam" id="PF00557"/>
    </source>
</evidence>
<dbReference type="Gene3D" id="3.40.350.10">
    <property type="entry name" value="Creatinase/prolidase N-terminal domain"/>
    <property type="match status" value="1"/>
</dbReference>
<evidence type="ECO:0000256" key="3">
    <source>
        <dbReference type="RuleBase" id="RU000590"/>
    </source>
</evidence>
<gene>
    <name evidence="6" type="ORF">CM19_03315</name>
</gene>
<dbReference type="CDD" id="cd01092">
    <property type="entry name" value="APP-like"/>
    <property type="match status" value="1"/>
</dbReference>
<name>A0A031LUP5_9CREN</name>
<comment type="similarity">
    <text evidence="3">Belongs to the peptidase M24B family.</text>
</comment>
<dbReference type="Proteomes" id="UP000024332">
    <property type="component" value="Unassembled WGS sequence"/>
</dbReference>
<dbReference type="PROSITE" id="PS00491">
    <property type="entry name" value="PROLINE_PEPTIDASE"/>
    <property type="match status" value="1"/>
</dbReference>
<dbReference type="STRING" id="1160895.CM19_03315"/>
<dbReference type="InterPro" id="IPR000994">
    <property type="entry name" value="Pept_M24"/>
</dbReference>
<protein>
    <submittedName>
        <fullName evidence="6">X-pro aminopeptidase</fullName>
    </submittedName>
</protein>
<keyword evidence="6" id="KW-0645">Protease</keyword>
<dbReference type="PANTHER" id="PTHR46112:SF9">
    <property type="entry name" value="XAA-PRO AMINOPEPTIDASE"/>
    <property type="match status" value="1"/>
</dbReference>
<dbReference type="RefSeq" id="WP_048098972.1">
    <property type="nucleotide sequence ID" value="NZ_JFZT01000019.1"/>
</dbReference>
<dbReference type="SUPFAM" id="SSF53092">
    <property type="entry name" value="Creatinase/prolidase N-terminal domain"/>
    <property type="match status" value="1"/>
</dbReference>
<evidence type="ECO:0000313" key="7">
    <source>
        <dbReference type="Proteomes" id="UP000024332"/>
    </source>
</evidence>
<dbReference type="Pfam" id="PF00557">
    <property type="entry name" value="Peptidase_M24"/>
    <property type="match status" value="1"/>
</dbReference>
<proteinExistence type="inferred from homology"/>
<comment type="caution">
    <text evidence="6">The sequence shown here is derived from an EMBL/GenBank/DDBJ whole genome shotgun (WGS) entry which is preliminary data.</text>
</comment>
<sequence length="350" mass="39987">MRVKKLRDLMEKEALDYVILSPGSNTFYLTGFFEEQMERPLFLIISKDDEFFLAPKLYEEQLEKTKIATISYEDGENPYSKLTLKTGSSIGVDDQLWSVFLIQIINNFKPSKIIEASKMLRKLRAIKDEQEISTMKEGIKIAEKSFLQFLDYVTEGIPECKLANILEEKFIENGADGYSFKTILTSGPNTSMPHLRCTDRKINRNEPIIVDFGVKYKNYSTDTTRVVSIGNVSEDVKKVYEIVKEAQISAENGEENMTAMKIDSLAREKITMAGYGKFFIHRTGHGIGIDVHEDPYISQDNLERVTNGMIFTVEPGIYVPGKFGIRIEDMVFMEKRGKPLNSLEKNIFIV</sequence>
<organism evidence="6 7">
    <name type="scientific">Candidatus Acidianus copahuensis</name>
    <dbReference type="NCBI Taxonomy" id="1160895"/>
    <lineage>
        <taxon>Archaea</taxon>
        <taxon>Thermoproteota</taxon>
        <taxon>Thermoprotei</taxon>
        <taxon>Sulfolobales</taxon>
        <taxon>Sulfolobaceae</taxon>
        <taxon>Acidianus</taxon>
    </lineage>
</organism>
<dbReference type="Pfam" id="PF01321">
    <property type="entry name" value="Creatinase_N"/>
    <property type="match status" value="1"/>
</dbReference>
<dbReference type="InterPro" id="IPR050659">
    <property type="entry name" value="Peptidase_M24B"/>
</dbReference>
<keyword evidence="7" id="KW-1185">Reference proteome</keyword>
<dbReference type="InterPro" id="IPR029149">
    <property type="entry name" value="Creatin/AminoP/Spt16_N"/>
</dbReference>
<dbReference type="InterPro" id="IPR036005">
    <property type="entry name" value="Creatinase/aminopeptidase-like"/>
</dbReference>
<feature type="domain" description="Peptidase M24" evidence="4">
    <location>
        <begin position="134"/>
        <end position="333"/>
    </location>
</feature>
<dbReference type="InterPro" id="IPR000587">
    <property type="entry name" value="Creatinase_N"/>
</dbReference>
<feature type="domain" description="Creatinase N-terminal" evidence="5">
    <location>
        <begin position="2"/>
        <end position="126"/>
    </location>
</feature>
<keyword evidence="6" id="KW-0031">Aminopeptidase</keyword>
<keyword evidence="1 3" id="KW-0479">Metal-binding</keyword>
<keyword evidence="2" id="KW-0378">Hydrolase</keyword>
<dbReference type="AlphaFoldDB" id="A0A031LUP5"/>
<dbReference type="GO" id="GO:0046872">
    <property type="term" value="F:metal ion binding"/>
    <property type="evidence" value="ECO:0007669"/>
    <property type="project" value="UniProtKB-KW"/>
</dbReference>
<evidence type="ECO:0000256" key="2">
    <source>
        <dbReference type="ARBA" id="ARBA00022801"/>
    </source>
</evidence>
<dbReference type="InterPro" id="IPR001131">
    <property type="entry name" value="Peptidase_M24B_aminopep-P_CS"/>
</dbReference>